<dbReference type="PRINTS" id="PR01042">
    <property type="entry name" value="TRNASYNTHASP"/>
</dbReference>
<dbReference type="SUPFAM" id="SSF50249">
    <property type="entry name" value="Nucleic acid-binding proteins"/>
    <property type="match status" value="1"/>
</dbReference>
<evidence type="ECO:0000313" key="16">
    <source>
        <dbReference type="Proteomes" id="UP000694545"/>
    </source>
</evidence>
<dbReference type="EC" id="6.1.1.22" evidence="3"/>
<proteinExistence type="inferred from homology"/>
<gene>
    <name evidence="15" type="primary">NARS1</name>
</gene>
<dbReference type="InterPro" id="IPR048952">
    <property type="entry name" value="AsnRS_N"/>
</dbReference>
<keyword evidence="13" id="KW-0175">Coiled coil</keyword>
<dbReference type="Gene3D" id="3.30.1910.20">
    <property type="entry name" value="asparaginyl-tRNA synthetase, N-terminal domain"/>
    <property type="match status" value="1"/>
</dbReference>
<dbReference type="Pfam" id="PF01336">
    <property type="entry name" value="tRNA_anti-codon"/>
    <property type="match status" value="1"/>
</dbReference>
<keyword evidence="9" id="KW-0030">Aminoacyl-tRNA synthetase</keyword>
<dbReference type="InterPro" id="IPR004365">
    <property type="entry name" value="NA-bd_OB_tRNA"/>
</dbReference>
<comment type="catalytic activity">
    <reaction evidence="12">
        <text>tRNA(Asn) + L-asparagine + ATP = L-asparaginyl-tRNA(Asn) + AMP + diphosphate + H(+)</text>
        <dbReference type="Rhea" id="RHEA:11180"/>
        <dbReference type="Rhea" id="RHEA-COMP:9659"/>
        <dbReference type="Rhea" id="RHEA-COMP:9674"/>
        <dbReference type="ChEBI" id="CHEBI:15378"/>
        <dbReference type="ChEBI" id="CHEBI:30616"/>
        <dbReference type="ChEBI" id="CHEBI:33019"/>
        <dbReference type="ChEBI" id="CHEBI:58048"/>
        <dbReference type="ChEBI" id="CHEBI:78442"/>
        <dbReference type="ChEBI" id="CHEBI:78515"/>
        <dbReference type="ChEBI" id="CHEBI:456215"/>
        <dbReference type="EC" id="6.1.1.22"/>
    </reaction>
</comment>
<evidence type="ECO:0000256" key="5">
    <source>
        <dbReference type="ARBA" id="ARBA00022598"/>
    </source>
</evidence>
<dbReference type="Ensembl" id="ENSVKKT00000017128.1">
    <property type="protein sequence ID" value="ENSVKKP00000016713.1"/>
    <property type="gene ID" value="ENSVKKG00000011431.1"/>
</dbReference>
<dbReference type="InterPro" id="IPR045864">
    <property type="entry name" value="aa-tRNA-synth_II/BPL/LPL"/>
</dbReference>
<evidence type="ECO:0000256" key="6">
    <source>
        <dbReference type="ARBA" id="ARBA00022741"/>
    </source>
</evidence>
<dbReference type="InterPro" id="IPR012340">
    <property type="entry name" value="NA-bd_OB-fold"/>
</dbReference>
<dbReference type="FunFam" id="3.30.930.10:FF:000040">
    <property type="entry name" value="Asparagine--tRNA ligase, cytoplasmic"/>
    <property type="match status" value="1"/>
</dbReference>
<keyword evidence="8" id="KW-0648">Protein biosynthesis</keyword>
<dbReference type="OrthoDB" id="1931232at2759"/>
<dbReference type="GeneID" id="123024044"/>
<feature type="domain" description="Aminoacyl-transfer RNA synthetases class-II family profile" evidence="14">
    <location>
        <begin position="309"/>
        <end position="603"/>
    </location>
</feature>
<dbReference type="FunFam" id="2.40.50.140:FF:000151">
    <property type="entry name" value="Asparagine--tRNA ligase, cytoplasmic"/>
    <property type="match status" value="1"/>
</dbReference>
<dbReference type="InterPro" id="IPR006195">
    <property type="entry name" value="aa-tRNA-synth_II"/>
</dbReference>
<evidence type="ECO:0000256" key="8">
    <source>
        <dbReference type="ARBA" id="ARBA00022917"/>
    </source>
</evidence>
<dbReference type="GO" id="GO:0003676">
    <property type="term" value="F:nucleic acid binding"/>
    <property type="evidence" value="ECO:0007669"/>
    <property type="project" value="InterPro"/>
</dbReference>
<dbReference type="Gene3D" id="3.30.930.10">
    <property type="entry name" value="Bira Bifunctional Protein, Domain 2"/>
    <property type="match status" value="1"/>
</dbReference>
<dbReference type="Gene3D" id="2.40.50.140">
    <property type="entry name" value="Nucleic acid-binding proteins"/>
    <property type="match status" value="1"/>
</dbReference>
<feature type="coiled-coil region" evidence="13">
    <location>
        <begin position="135"/>
        <end position="168"/>
    </location>
</feature>
<dbReference type="PROSITE" id="PS50862">
    <property type="entry name" value="AA_TRNA_LIGASE_II"/>
    <property type="match status" value="1"/>
</dbReference>
<evidence type="ECO:0000313" key="15">
    <source>
        <dbReference type="Ensembl" id="ENSVKKP00000016713.1"/>
    </source>
</evidence>
<dbReference type="InterPro" id="IPR002312">
    <property type="entry name" value="Asp/Asn-tRNA-synth_IIb"/>
</dbReference>
<dbReference type="OMA" id="DCCLYPR"/>
<evidence type="ECO:0000256" key="10">
    <source>
        <dbReference type="ARBA" id="ARBA00029886"/>
    </source>
</evidence>
<comment type="subcellular location">
    <subcellularLocation>
        <location evidence="1">Cytoplasm</location>
    </subcellularLocation>
</comment>
<dbReference type="SUPFAM" id="SSF55681">
    <property type="entry name" value="Class II aaRS and biotin synthetases"/>
    <property type="match status" value="1"/>
</dbReference>
<sequence length="611" mass="69963">MPDRQRGSLCGGVTPDAICLPGGAIAGSRAKGKQKRQRRLAFLAGPPWQGAAMSAVIIEKAGQLALGEVYVSDREGRDDTGDGTQEKPFKTVLQAFIAAGKEPFPTIYVDSQKENQRWETISKTQFKNVRKLWQREQQKSEAREKKEAEDLLRREKNLEEAKKIVIKEDPNLPAAKCVKIRALADHRGERVKVFGWVHRLRRQGKNLMFIVLRDGTGFLQCVLSDELCQCYNSMILSTESTVAVYGTLSLVPEGKQAPGGHELSCDYWELVGLAPAGGADNLVNEESDVDVQLNNRHMMIRGETLSRILKVRSAVMQCFRDHFFDRGYYEVTPPTLVQTQVEGGSTLFKMDYFGEEAYLTQSSQLYLETCIPALGDTFCIAQSYRAEQSRTRRHLAEYTHIEAECPFISYEDLLNRLEDLVCDVVDRVLKSPFSEFLYELNPNFEPPKRPFRRMNYTDALVWLKEHNVKKEDNTYYEFGDDIPEAPERQMTDAINEPILLCRFPAEIKSFYMQRCPEDSRLTESVDVLMPNVGEIVGGSMRIWDSKELLEGYKREGIDSTPYYWYTDQRKYGTCPHGGYGLGLERFLTWILNRHHIRDVCLYPRFVQRCKP</sequence>
<evidence type="ECO:0000256" key="9">
    <source>
        <dbReference type="ARBA" id="ARBA00023146"/>
    </source>
</evidence>
<reference evidence="15" key="2">
    <citation type="submission" date="2025-09" db="UniProtKB">
        <authorList>
            <consortium name="Ensembl"/>
        </authorList>
    </citation>
    <scope>IDENTIFICATION</scope>
</reference>
<keyword evidence="4" id="KW-0963">Cytoplasm</keyword>
<evidence type="ECO:0000256" key="13">
    <source>
        <dbReference type="SAM" id="Coils"/>
    </source>
</evidence>
<evidence type="ECO:0000256" key="1">
    <source>
        <dbReference type="ARBA" id="ARBA00004496"/>
    </source>
</evidence>
<dbReference type="CDD" id="cd04323">
    <property type="entry name" value="AsnRS_cyto_like_N"/>
    <property type="match status" value="1"/>
</dbReference>
<accession>A0A8D2L4U5</accession>
<evidence type="ECO:0000256" key="12">
    <source>
        <dbReference type="ARBA" id="ARBA00047844"/>
    </source>
</evidence>
<dbReference type="Pfam" id="PF20917">
    <property type="entry name" value="AsnRS_N"/>
    <property type="match status" value="1"/>
</dbReference>
<keyword evidence="6" id="KW-0547">Nucleotide-binding</keyword>
<dbReference type="PANTHER" id="PTHR22594:SF16">
    <property type="entry name" value="ASPARAGINE--TRNA LIGASE, CYTOPLASMIC"/>
    <property type="match status" value="1"/>
</dbReference>
<dbReference type="CTD" id="4677"/>
<dbReference type="InterPro" id="IPR004364">
    <property type="entry name" value="Aa-tRNA-synt_II"/>
</dbReference>
<evidence type="ECO:0000256" key="2">
    <source>
        <dbReference type="ARBA" id="ARBA00008226"/>
    </source>
</evidence>
<dbReference type="RefSeq" id="XP_044287245.1">
    <property type="nucleotide sequence ID" value="XM_044431310.1"/>
</dbReference>
<dbReference type="AlphaFoldDB" id="A0A8D2L4U5"/>
<protein>
    <recommendedName>
        <fullName evidence="11">Asparagine--tRNA ligase, cytoplasmic</fullName>
        <ecNumber evidence="3">6.1.1.22</ecNumber>
    </recommendedName>
    <alternativeName>
        <fullName evidence="10">Asparaginyl-tRNA synthetase</fullName>
    </alternativeName>
</protein>
<dbReference type="PANTHER" id="PTHR22594">
    <property type="entry name" value="ASPARTYL/LYSYL-TRNA SYNTHETASE"/>
    <property type="match status" value="1"/>
</dbReference>
<dbReference type="CDD" id="cd00776">
    <property type="entry name" value="AsxRS_core"/>
    <property type="match status" value="1"/>
</dbReference>
<evidence type="ECO:0000256" key="4">
    <source>
        <dbReference type="ARBA" id="ARBA00022490"/>
    </source>
</evidence>
<dbReference type="GO" id="GO:0005524">
    <property type="term" value="F:ATP binding"/>
    <property type="evidence" value="ECO:0007669"/>
    <property type="project" value="UniProtKB-KW"/>
</dbReference>
<evidence type="ECO:0000256" key="3">
    <source>
        <dbReference type="ARBA" id="ARBA00012816"/>
    </source>
</evidence>
<evidence type="ECO:0000259" key="14">
    <source>
        <dbReference type="PROSITE" id="PS50862"/>
    </source>
</evidence>
<dbReference type="Proteomes" id="UP000694545">
    <property type="component" value="Unplaced"/>
</dbReference>
<comment type="similarity">
    <text evidence="2">Belongs to the class-II aminoacyl-tRNA synthetase family.</text>
</comment>
<dbReference type="GO" id="GO:0004816">
    <property type="term" value="F:asparagine-tRNA ligase activity"/>
    <property type="evidence" value="ECO:0007669"/>
    <property type="project" value="UniProtKB-EC"/>
</dbReference>
<keyword evidence="5" id="KW-0436">Ligase</keyword>
<dbReference type="KEGG" id="vko:123024044"/>
<organism evidence="15 16">
    <name type="scientific">Varanus komodoensis</name>
    <name type="common">Komodo dragon</name>
    <dbReference type="NCBI Taxonomy" id="61221"/>
    <lineage>
        <taxon>Eukaryota</taxon>
        <taxon>Metazoa</taxon>
        <taxon>Chordata</taxon>
        <taxon>Craniata</taxon>
        <taxon>Vertebrata</taxon>
        <taxon>Euteleostomi</taxon>
        <taxon>Lepidosauria</taxon>
        <taxon>Squamata</taxon>
        <taxon>Bifurcata</taxon>
        <taxon>Unidentata</taxon>
        <taxon>Episquamata</taxon>
        <taxon>Toxicofera</taxon>
        <taxon>Anguimorpha</taxon>
        <taxon>Paleoanguimorpha</taxon>
        <taxon>Varanoidea</taxon>
        <taxon>Varanidae</taxon>
        <taxon>Varanus</taxon>
    </lineage>
</organism>
<keyword evidence="16" id="KW-1185">Reference proteome</keyword>
<dbReference type="InterPro" id="IPR004522">
    <property type="entry name" value="Asn-tRNA-ligase"/>
</dbReference>
<dbReference type="GO" id="GO:0006421">
    <property type="term" value="P:asparaginyl-tRNA aminoacylation"/>
    <property type="evidence" value="ECO:0007669"/>
    <property type="project" value="InterPro"/>
</dbReference>
<dbReference type="Pfam" id="PF00152">
    <property type="entry name" value="tRNA-synt_2"/>
    <property type="match status" value="1"/>
</dbReference>
<dbReference type="GO" id="GO:0005737">
    <property type="term" value="C:cytoplasm"/>
    <property type="evidence" value="ECO:0007669"/>
    <property type="project" value="UniProtKB-SubCell"/>
</dbReference>
<reference evidence="15" key="1">
    <citation type="submission" date="2025-08" db="UniProtKB">
        <authorList>
            <consortium name="Ensembl"/>
        </authorList>
    </citation>
    <scope>IDENTIFICATION</scope>
</reference>
<keyword evidence="7" id="KW-0067">ATP-binding</keyword>
<evidence type="ECO:0000256" key="7">
    <source>
        <dbReference type="ARBA" id="ARBA00022840"/>
    </source>
</evidence>
<evidence type="ECO:0000256" key="11">
    <source>
        <dbReference type="ARBA" id="ARBA00039867"/>
    </source>
</evidence>
<name>A0A8D2L4U5_VARKO</name>
<dbReference type="NCBIfam" id="TIGR00457">
    <property type="entry name" value="asnS"/>
    <property type="match status" value="1"/>
</dbReference>